<proteinExistence type="predicted"/>
<dbReference type="AlphaFoldDB" id="A0A9W8CK24"/>
<dbReference type="GO" id="GO:0005634">
    <property type="term" value="C:nucleus"/>
    <property type="evidence" value="ECO:0007669"/>
    <property type="project" value="TreeGrafter"/>
</dbReference>
<gene>
    <name evidence="2" type="primary">PCL1_2</name>
    <name evidence="2" type="ORF">LPJ64_001358</name>
</gene>
<feature type="region of interest" description="Disordered" evidence="1">
    <location>
        <begin position="590"/>
        <end position="638"/>
    </location>
</feature>
<feature type="compositionally biased region" description="Polar residues" evidence="1">
    <location>
        <begin position="402"/>
        <end position="427"/>
    </location>
</feature>
<feature type="region of interest" description="Disordered" evidence="1">
    <location>
        <begin position="191"/>
        <end position="228"/>
    </location>
</feature>
<evidence type="ECO:0000313" key="3">
    <source>
        <dbReference type="Proteomes" id="UP001145021"/>
    </source>
</evidence>
<feature type="compositionally biased region" description="Basic residues" evidence="1">
    <location>
        <begin position="11"/>
        <end position="26"/>
    </location>
</feature>
<protein>
    <submittedName>
        <fullName evidence="2">PHO85 cyclin-1</fullName>
    </submittedName>
</protein>
<dbReference type="EMBL" id="JANBOH010000035">
    <property type="protein sequence ID" value="KAJ1647245.1"/>
    <property type="molecule type" value="Genomic_DNA"/>
</dbReference>
<dbReference type="Gene3D" id="1.10.472.10">
    <property type="entry name" value="Cyclin-like"/>
    <property type="match status" value="1"/>
</dbReference>
<feature type="region of interest" description="Disordered" evidence="1">
    <location>
        <begin position="402"/>
        <end position="437"/>
    </location>
</feature>
<feature type="region of interest" description="Disordered" evidence="1">
    <location>
        <begin position="258"/>
        <end position="302"/>
    </location>
</feature>
<feature type="region of interest" description="Disordered" evidence="1">
    <location>
        <begin position="72"/>
        <end position="113"/>
    </location>
</feature>
<organism evidence="2 3">
    <name type="scientific">Coemansia asiatica</name>
    <dbReference type="NCBI Taxonomy" id="1052880"/>
    <lineage>
        <taxon>Eukaryota</taxon>
        <taxon>Fungi</taxon>
        <taxon>Fungi incertae sedis</taxon>
        <taxon>Zoopagomycota</taxon>
        <taxon>Kickxellomycotina</taxon>
        <taxon>Kickxellomycetes</taxon>
        <taxon>Kickxellales</taxon>
        <taxon>Kickxellaceae</taxon>
        <taxon>Coemansia</taxon>
    </lineage>
</organism>
<feature type="compositionally biased region" description="Polar residues" evidence="1">
    <location>
        <begin position="621"/>
        <end position="630"/>
    </location>
</feature>
<feature type="compositionally biased region" description="Polar residues" evidence="1">
    <location>
        <begin position="597"/>
        <end position="610"/>
    </location>
</feature>
<accession>A0A9W8CK24</accession>
<feature type="compositionally biased region" description="Polar residues" evidence="1">
    <location>
        <begin position="211"/>
        <end position="228"/>
    </location>
</feature>
<feature type="region of interest" description="Disordered" evidence="1">
    <location>
        <begin position="328"/>
        <end position="348"/>
    </location>
</feature>
<evidence type="ECO:0000313" key="2">
    <source>
        <dbReference type="EMBL" id="KAJ1647245.1"/>
    </source>
</evidence>
<dbReference type="PANTHER" id="PTHR15615:SF10">
    <property type="entry name" value="PHO85 CYCLIN-2-RELATED"/>
    <property type="match status" value="1"/>
</dbReference>
<dbReference type="GO" id="GO:0000307">
    <property type="term" value="C:cyclin-dependent protein kinase holoenzyme complex"/>
    <property type="evidence" value="ECO:0007669"/>
    <property type="project" value="TreeGrafter"/>
</dbReference>
<feature type="compositionally biased region" description="Polar residues" evidence="1">
    <location>
        <begin position="328"/>
        <end position="337"/>
    </location>
</feature>
<dbReference type="GO" id="GO:0016538">
    <property type="term" value="F:cyclin-dependent protein serine/threonine kinase regulator activity"/>
    <property type="evidence" value="ECO:0007669"/>
    <property type="project" value="TreeGrafter"/>
</dbReference>
<feature type="region of interest" description="Disordered" evidence="1">
    <location>
        <begin position="714"/>
        <end position="733"/>
    </location>
</feature>
<sequence>MCAQTDYSHGSHGHHQHQHQSSHRPLHLNMSTPLTTQTLDTIQCEITKEMIAVIAAQAKNVIPCTPAPMLTSGDRANGGSSIGADQIQGRPDNSERLPSPPSTPGGNGRSTVPPLDAFITNLVLRSRYLNDASPKNKYWARYSTVFTVAEVNLMEKQLLFLLDFDLRIDNQDLNDAASVFVAEKPNNDIPLTPTTPPFGSVHPSTGGLKPSTGTYRSQPDYRQSQIRSDTASKIYPPTLGLGPAQCINAVASSASSSASHTIDNHSDYEPHLPSVSASSSATHSLSKRQHFAERGRRHSQSYQQKLLVAADKRELLAKSTVGPLQQITENEMSSQPSPKKRAVSRGYHENIPHPSPVYYCNSGAGAASGSAASVISASTACFLQPLEQASLNYASSRYQQQRYDPTVSRSGSISTGRVLPRTSSSIPSLRAAPSANSNLVSSSSPVVSSGYASTRYIGNKRALRHQSTLPELHSSDYGTLNYQQQQSALSNVSRVYSRCETSLPTIPPPARLACESHTSETSPVNTLVYDYSPATAAATLSASYGRRPALRVPSTQLQPVTAVRDGHSTLPVSALSVLSVAPELAAAATADDSTLTNNRKQQQSQYLNEHSSSHEACDFDSANNASNSGHPGSGNGWHLKSKILHPLSSWFRSTRYQHSSSHEQQQQQQQHQTYFENEECIQKYAHSFACDSKSARNKAGRARDSRLAFANMSPLRLEPPMNTSRMPEKYISN</sequence>
<dbReference type="InterPro" id="IPR013922">
    <property type="entry name" value="Cyclin_PHO80-like"/>
</dbReference>
<dbReference type="Proteomes" id="UP001145021">
    <property type="component" value="Unassembled WGS sequence"/>
</dbReference>
<feature type="compositionally biased region" description="Basic residues" evidence="1">
    <location>
        <begin position="285"/>
        <end position="299"/>
    </location>
</feature>
<keyword evidence="3" id="KW-1185">Reference proteome</keyword>
<dbReference type="PANTHER" id="PTHR15615">
    <property type="match status" value="1"/>
</dbReference>
<comment type="caution">
    <text evidence="2">The sequence shown here is derived from an EMBL/GenBank/DDBJ whole genome shotgun (WGS) entry which is preliminary data.</text>
</comment>
<reference evidence="2" key="1">
    <citation type="submission" date="2022-07" db="EMBL/GenBank/DDBJ databases">
        <title>Phylogenomic reconstructions and comparative analyses of Kickxellomycotina fungi.</title>
        <authorList>
            <person name="Reynolds N.K."/>
            <person name="Stajich J.E."/>
            <person name="Barry K."/>
            <person name="Grigoriev I.V."/>
            <person name="Crous P."/>
            <person name="Smith M.E."/>
        </authorList>
    </citation>
    <scope>NUCLEOTIDE SEQUENCE</scope>
    <source>
        <strain evidence="2">NBRC 105413</strain>
    </source>
</reference>
<dbReference type="GO" id="GO:0019901">
    <property type="term" value="F:protein kinase binding"/>
    <property type="evidence" value="ECO:0007669"/>
    <property type="project" value="InterPro"/>
</dbReference>
<feature type="compositionally biased region" description="Low complexity" evidence="1">
    <location>
        <begin position="271"/>
        <end position="284"/>
    </location>
</feature>
<evidence type="ECO:0000256" key="1">
    <source>
        <dbReference type="SAM" id="MobiDB-lite"/>
    </source>
</evidence>
<name>A0A9W8CK24_9FUNG</name>
<feature type="region of interest" description="Disordered" evidence="1">
    <location>
        <begin position="1"/>
        <end position="29"/>
    </location>
</feature>
<feature type="compositionally biased region" description="Polar residues" evidence="1">
    <location>
        <begin position="721"/>
        <end position="733"/>
    </location>
</feature>